<accession>A0ABN2PDA4</accession>
<dbReference type="SUPFAM" id="SSF51735">
    <property type="entry name" value="NAD(P)-binding Rossmann-fold domains"/>
    <property type="match status" value="2"/>
</dbReference>
<evidence type="ECO:0000259" key="5">
    <source>
        <dbReference type="Pfam" id="PF00725"/>
    </source>
</evidence>
<dbReference type="Gene3D" id="3.40.50.720">
    <property type="entry name" value="NAD(P)-binding Rossmann-like Domain"/>
    <property type="match status" value="2"/>
</dbReference>
<protein>
    <submittedName>
        <fullName evidence="7">3-hydroxybutyryl-CoA dehydrogenase</fullName>
    </submittedName>
</protein>
<evidence type="ECO:0000313" key="8">
    <source>
        <dbReference type="Proteomes" id="UP001501303"/>
    </source>
</evidence>
<comment type="caution">
    <text evidence="7">The sequence shown here is derived from an EMBL/GenBank/DDBJ whole genome shotgun (WGS) entry which is preliminary data.</text>
</comment>
<evidence type="ECO:0000259" key="6">
    <source>
        <dbReference type="Pfam" id="PF02737"/>
    </source>
</evidence>
<evidence type="ECO:0000256" key="2">
    <source>
        <dbReference type="ARBA" id="ARBA00009463"/>
    </source>
</evidence>
<sequence>MSRRFATVSVIGLGTTGSAVAGMLARSGRRVICIEAHAAALERARGRIADAGAGEVEFSLCVADAARSDLVIEAVPERMEIKRAVLERAVAACSPRTVFVTTTGGLSVTELAFAVGCTERLAGLHLFPGGDDSGELAMEVVATPLTAGQVLTDLEELVHDMDGSPVRVADRAGFLGSGLTMAYLNSAVAMHEQGYATRDSIDTAMRLGCGLRRGPLAQLDAMGIDTARDTLEALYRRTGDRRYQPQQTLGQMVSAGLLGRKSGRGFYDYSQSAERDSSPEGGDPAPARGAQRAVRTIGVVGSGVMAMGIAEVCARAGYRTVLVARTGSRAAEAVQAVVRSTDRAVQRGKLTPGMRAEVRERLTGAFGFEALAACELVIEAVAEDIDVKRSVFAGLDRVCAPGAVLATSTSSLPVIECARATGRPEDVVGMHFFNPAPVMRLVEVARTVLTSPEALETVHGVTRRLGKQAVECRDRTGFIVNALLFPYLNAAVTMLRDGRESAADIDEVMVKGGVFPVGPLQLLDIVGLDISLAIQRSLYAAFRDPSLEPARYLEQFVAAGYTGRKSGRGFRTTGGTASAGSSRNGSDVVGAPA</sequence>
<dbReference type="Pfam" id="PF02737">
    <property type="entry name" value="3HCDH_N"/>
    <property type="match status" value="2"/>
</dbReference>
<dbReference type="Gene3D" id="1.10.1040.10">
    <property type="entry name" value="N-(1-d-carboxylethyl)-l-norvaline Dehydrogenase, domain 2"/>
    <property type="match status" value="2"/>
</dbReference>
<feature type="domain" description="3-hydroxyacyl-CoA dehydrogenase NAD binding" evidence="6">
    <location>
        <begin position="296"/>
        <end position="474"/>
    </location>
</feature>
<organism evidence="7 8">
    <name type="scientific">Streptomyces sodiiphilus</name>
    <dbReference type="NCBI Taxonomy" id="226217"/>
    <lineage>
        <taxon>Bacteria</taxon>
        <taxon>Bacillati</taxon>
        <taxon>Actinomycetota</taxon>
        <taxon>Actinomycetes</taxon>
        <taxon>Kitasatosporales</taxon>
        <taxon>Streptomycetaceae</taxon>
        <taxon>Streptomyces</taxon>
    </lineage>
</organism>
<evidence type="ECO:0000256" key="3">
    <source>
        <dbReference type="ARBA" id="ARBA00023002"/>
    </source>
</evidence>
<proteinExistence type="inferred from homology"/>
<feature type="domain" description="3-hydroxyacyl-CoA dehydrogenase C-terminal" evidence="5">
    <location>
        <begin position="173"/>
        <end position="269"/>
    </location>
</feature>
<evidence type="ECO:0000256" key="1">
    <source>
        <dbReference type="ARBA" id="ARBA00005086"/>
    </source>
</evidence>
<dbReference type="RefSeq" id="WP_344261939.1">
    <property type="nucleotide sequence ID" value="NZ_BAAAMJ010000028.1"/>
</dbReference>
<name>A0ABN2PDA4_9ACTN</name>
<dbReference type="Pfam" id="PF00725">
    <property type="entry name" value="3HCDH"/>
    <property type="match status" value="2"/>
</dbReference>
<dbReference type="EMBL" id="BAAAMJ010000028">
    <property type="protein sequence ID" value="GAA1916440.1"/>
    <property type="molecule type" value="Genomic_DNA"/>
</dbReference>
<dbReference type="Proteomes" id="UP001501303">
    <property type="component" value="Unassembled WGS sequence"/>
</dbReference>
<reference evidence="7 8" key="1">
    <citation type="journal article" date="2019" name="Int. J. Syst. Evol. Microbiol.">
        <title>The Global Catalogue of Microorganisms (GCM) 10K type strain sequencing project: providing services to taxonomists for standard genome sequencing and annotation.</title>
        <authorList>
            <consortium name="The Broad Institute Genomics Platform"/>
            <consortium name="The Broad Institute Genome Sequencing Center for Infectious Disease"/>
            <person name="Wu L."/>
            <person name="Ma J."/>
        </authorList>
    </citation>
    <scope>NUCLEOTIDE SEQUENCE [LARGE SCALE GENOMIC DNA]</scope>
    <source>
        <strain evidence="7 8">JCM 13581</strain>
    </source>
</reference>
<dbReference type="InterPro" id="IPR006176">
    <property type="entry name" value="3-OHacyl-CoA_DH_NAD-bd"/>
</dbReference>
<feature type="domain" description="3-hydroxyacyl-CoA dehydrogenase C-terminal" evidence="5">
    <location>
        <begin position="477"/>
        <end position="571"/>
    </location>
</feature>
<dbReference type="PANTHER" id="PTHR48075:SF9">
    <property type="entry name" value="3-HYDROXYBUTYRYL-COA DEHYDROGENASE"/>
    <property type="match status" value="1"/>
</dbReference>
<comment type="pathway">
    <text evidence="1">Lipid metabolism; butanoate metabolism.</text>
</comment>
<feature type="region of interest" description="Disordered" evidence="4">
    <location>
        <begin position="569"/>
        <end position="593"/>
    </location>
</feature>
<dbReference type="SUPFAM" id="SSF48179">
    <property type="entry name" value="6-phosphogluconate dehydrogenase C-terminal domain-like"/>
    <property type="match status" value="2"/>
</dbReference>
<feature type="compositionally biased region" description="Polar residues" evidence="4">
    <location>
        <begin position="573"/>
        <end position="585"/>
    </location>
</feature>
<dbReference type="InterPro" id="IPR006108">
    <property type="entry name" value="3HC_DH_C"/>
</dbReference>
<gene>
    <name evidence="7" type="ORF">GCM10009716_27090</name>
</gene>
<dbReference type="InterPro" id="IPR036291">
    <property type="entry name" value="NAD(P)-bd_dom_sf"/>
</dbReference>
<dbReference type="InterPro" id="IPR008927">
    <property type="entry name" value="6-PGluconate_DH-like_C_sf"/>
</dbReference>
<keyword evidence="8" id="KW-1185">Reference proteome</keyword>
<feature type="region of interest" description="Disordered" evidence="4">
    <location>
        <begin position="268"/>
        <end position="290"/>
    </location>
</feature>
<dbReference type="InterPro" id="IPR013328">
    <property type="entry name" value="6PGD_dom2"/>
</dbReference>
<evidence type="ECO:0000313" key="7">
    <source>
        <dbReference type="EMBL" id="GAA1916440.1"/>
    </source>
</evidence>
<evidence type="ECO:0000256" key="4">
    <source>
        <dbReference type="SAM" id="MobiDB-lite"/>
    </source>
</evidence>
<dbReference type="PANTHER" id="PTHR48075">
    <property type="entry name" value="3-HYDROXYACYL-COA DEHYDROGENASE FAMILY PROTEIN"/>
    <property type="match status" value="1"/>
</dbReference>
<feature type="domain" description="3-hydroxyacyl-CoA dehydrogenase NAD binding" evidence="6">
    <location>
        <begin position="7"/>
        <end position="170"/>
    </location>
</feature>
<comment type="similarity">
    <text evidence="2">Belongs to the 3-hydroxyacyl-CoA dehydrogenase family.</text>
</comment>
<keyword evidence="3" id="KW-0560">Oxidoreductase</keyword>